<dbReference type="Proteomes" id="UP001207468">
    <property type="component" value="Unassembled WGS sequence"/>
</dbReference>
<reference evidence="1" key="1">
    <citation type="submission" date="2021-03" db="EMBL/GenBank/DDBJ databases">
        <title>Evolutionary priming and transition to the ectomycorrhizal habit in an iconic lineage of mushroom-forming fungi: is preadaptation a requirement?</title>
        <authorList>
            <consortium name="DOE Joint Genome Institute"/>
            <person name="Looney B.P."/>
            <person name="Miyauchi S."/>
            <person name="Morin E."/>
            <person name="Drula E."/>
            <person name="Courty P.E."/>
            <person name="Chicoki N."/>
            <person name="Fauchery L."/>
            <person name="Kohler A."/>
            <person name="Kuo A."/>
            <person name="LaButti K."/>
            <person name="Pangilinan J."/>
            <person name="Lipzen A."/>
            <person name="Riley R."/>
            <person name="Andreopoulos W."/>
            <person name="He G."/>
            <person name="Johnson J."/>
            <person name="Barry K.W."/>
            <person name="Grigoriev I.V."/>
            <person name="Nagy L."/>
            <person name="Hibbett D."/>
            <person name="Henrissat B."/>
            <person name="Matheny P.B."/>
            <person name="Labbe J."/>
            <person name="Martin A.F."/>
        </authorList>
    </citation>
    <scope>NUCLEOTIDE SEQUENCE</scope>
    <source>
        <strain evidence="1">BPL698</strain>
    </source>
</reference>
<keyword evidence="2" id="KW-1185">Reference proteome</keyword>
<evidence type="ECO:0000313" key="2">
    <source>
        <dbReference type="Proteomes" id="UP001207468"/>
    </source>
</evidence>
<evidence type="ECO:0000313" key="1">
    <source>
        <dbReference type="EMBL" id="KAI9443723.1"/>
    </source>
</evidence>
<sequence>MGTRGSGFTTTTFRFVFMSSDTTSLIPAVEDPKISNTGKSIARLHKKLRLEEPEGRIEAQLYRNVTIERLYDDVLLEIFDFYIYGTRGYDGWHILVHICRRWRNVVFASPRRLNLQLVCTQGRPVEKTLDLWPALPIIIQDDEKRSTRKGAKNIMAALKCRHRIRQIALRVVPALLSEGFAAVMQKRFPALKVLTLVLARGAPTPIFPPKFLGGYTPRLRAFSAEGISFPALPRLLLSARHLVHLSLWDIPRSGYISPEAMVACLSTLSKLEILGLMFKFPRVRPNRAIRRPAPLTRSVLPALTTFEFKGVNEYLEYLVARIDAPLLHKITITFFNQLIFDNSQLARFLNCAEEFKAFDHAEIFFSTRTVDVQLSRQTNLKADYRDHARFELTISCREPEWQLSSLAQVCNSSLSLFAALERLDIHGGSPQRWQDDMESAQWLELLHPFTTVKDLHLHQKLSLYVMHALQDLSGQSVTEVLPALQNIFLGSKRPSEPVRKAIGEFVTARQLSGHPVAVHR</sequence>
<accession>A0ACC0TUG3</accession>
<proteinExistence type="predicted"/>
<comment type="caution">
    <text evidence="1">The sequence shown here is derived from an EMBL/GenBank/DDBJ whole genome shotgun (WGS) entry which is preliminary data.</text>
</comment>
<gene>
    <name evidence="1" type="ORF">F5148DRAFT_784529</name>
</gene>
<organism evidence="1 2">
    <name type="scientific">Russula earlei</name>
    <dbReference type="NCBI Taxonomy" id="71964"/>
    <lineage>
        <taxon>Eukaryota</taxon>
        <taxon>Fungi</taxon>
        <taxon>Dikarya</taxon>
        <taxon>Basidiomycota</taxon>
        <taxon>Agaricomycotina</taxon>
        <taxon>Agaricomycetes</taxon>
        <taxon>Russulales</taxon>
        <taxon>Russulaceae</taxon>
        <taxon>Russula</taxon>
    </lineage>
</organism>
<protein>
    <submittedName>
        <fullName evidence="1">Uncharacterized protein</fullName>
    </submittedName>
</protein>
<name>A0ACC0TUG3_9AGAM</name>
<dbReference type="EMBL" id="JAGFNK010000689">
    <property type="protein sequence ID" value="KAI9443723.1"/>
    <property type="molecule type" value="Genomic_DNA"/>
</dbReference>